<name>A0ABW3MBH3_9PSEU</name>
<keyword evidence="3" id="KW-1185">Reference proteome</keyword>
<evidence type="ECO:0000256" key="1">
    <source>
        <dbReference type="SAM" id="Phobius"/>
    </source>
</evidence>
<dbReference type="Proteomes" id="UP001597045">
    <property type="component" value="Unassembled WGS sequence"/>
</dbReference>
<organism evidence="2 3">
    <name type="scientific">Kibdelosporangium lantanae</name>
    <dbReference type="NCBI Taxonomy" id="1497396"/>
    <lineage>
        <taxon>Bacteria</taxon>
        <taxon>Bacillati</taxon>
        <taxon>Actinomycetota</taxon>
        <taxon>Actinomycetes</taxon>
        <taxon>Pseudonocardiales</taxon>
        <taxon>Pseudonocardiaceae</taxon>
        <taxon>Kibdelosporangium</taxon>
    </lineage>
</organism>
<sequence>MLKSFQPRWSLVAGTAAVVGLLWGVGVYVGCSFIATANSLDYVNGWYPILAAVVGVVLAVVLNRRHYLRITDSGLSVENRGYRVSLRWEDFAEVTRRRAGMFRVDALVFRVGHVEPTTRRKVPLRVHARGLDHVVRIGVYDRNWRTGEVGQR</sequence>
<evidence type="ECO:0000313" key="2">
    <source>
        <dbReference type="EMBL" id="MFD1046949.1"/>
    </source>
</evidence>
<accession>A0ABW3MBH3</accession>
<evidence type="ECO:0008006" key="4">
    <source>
        <dbReference type="Google" id="ProtNLM"/>
    </source>
</evidence>
<feature type="transmembrane region" description="Helical" evidence="1">
    <location>
        <begin position="43"/>
        <end position="62"/>
    </location>
</feature>
<protein>
    <recommendedName>
        <fullName evidence="4">PH domain-containing protein</fullName>
    </recommendedName>
</protein>
<reference evidence="3" key="1">
    <citation type="journal article" date="2019" name="Int. J. Syst. Evol. Microbiol.">
        <title>The Global Catalogue of Microorganisms (GCM) 10K type strain sequencing project: providing services to taxonomists for standard genome sequencing and annotation.</title>
        <authorList>
            <consortium name="The Broad Institute Genomics Platform"/>
            <consortium name="The Broad Institute Genome Sequencing Center for Infectious Disease"/>
            <person name="Wu L."/>
            <person name="Ma J."/>
        </authorList>
    </citation>
    <scope>NUCLEOTIDE SEQUENCE [LARGE SCALE GENOMIC DNA]</scope>
    <source>
        <strain evidence="3">JCM 31486</strain>
    </source>
</reference>
<evidence type="ECO:0000313" key="3">
    <source>
        <dbReference type="Proteomes" id="UP001597045"/>
    </source>
</evidence>
<keyword evidence="1" id="KW-0472">Membrane</keyword>
<comment type="caution">
    <text evidence="2">The sequence shown here is derived from an EMBL/GenBank/DDBJ whole genome shotgun (WGS) entry which is preliminary data.</text>
</comment>
<feature type="non-terminal residue" evidence="2">
    <location>
        <position position="152"/>
    </location>
</feature>
<keyword evidence="1" id="KW-0812">Transmembrane</keyword>
<dbReference type="EMBL" id="JBHTIS010000859">
    <property type="protein sequence ID" value="MFD1046949.1"/>
    <property type="molecule type" value="Genomic_DNA"/>
</dbReference>
<keyword evidence="1" id="KW-1133">Transmembrane helix</keyword>
<feature type="transmembrane region" description="Helical" evidence="1">
    <location>
        <begin position="12"/>
        <end position="37"/>
    </location>
</feature>
<gene>
    <name evidence="2" type="ORF">ACFQ1S_16055</name>
</gene>
<proteinExistence type="predicted"/>